<dbReference type="RefSeq" id="WP_102134621.1">
    <property type="nucleotide sequence ID" value="NZ_LKAJ02000001.1"/>
</dbReference>
<evidence type="ECO:0000313" key="9">
    <source>
        <dbReference type="EMBL" id="KRG22069.1"/>
    </source>
</evidence>
<reference evidence="10" key="3">
    <citation type="submission" date="2021-06" db="EMBL/GenBank/DDBJ databases">
        <title>Genomic Description and Analysis of Intracellular Bacteria, Candidatus Berkiella cookevillensis and Candidatus Berkiella aquae.</title>
        <authorList>
            <person name="Kidane D.T."/>
            <person name="Mehari Y.T."/>
            <person name="Rice F.C."/>
            <person name="Arivett B.A."/>
            <person name="Farone A.L."/>
            <person name="Berk S.G."/>
            <person name="Farone M.B."/>
        </authorList>
    </citation>
    <scope>NUCLEOTIDE SEQUENCE</scope>
    <source>
        <strain evidence="10">HT99</strain>
    </source>
</reference>
<dbReference type="InterPro" id="IPR009056">
    <property type="entry name" value="Cyt_c-like_dom"/>
</dbReference>
<dbReference type="PANTHER" id="PTHR40942">
    <property type="match status" value="1"/>
</dbReference>
<evidence type="ECO:0000256" key="2">
    <source>
        <dbReference type="ARBA" id="ARBA00022617"/>
    </source>
</evidence>
<evidence type="ECO:0000256" key="1">
    <source>
        <dbReference type="ARBA" id="ARBA00022448"/>
    </source>
</evidence>
<sequence length="144" mass="15196">MKENIRIQLSTILLFLAIPSMAVASCGRLTEPMTPEAIAKRITPVGKVEAEGGSGAPVALVSEALGPNAGEDRYKSTCAVCHETGVGGAPKFRNAGDWKPRMADGMDTMLAIAIKGKGAMPPKGTCMQCSDQELKMAIEYMLPK</sequence>
<dbReference type="PROSITE" id="PS51007">
    <property type="entry name" value="CYTC"/>
    <property type="match status" value="1"/>
</dbReference>
<evidence type="ECO:0000313" key="10">
    <source>
        <dbReference type="EMBL" id="MCS5712728.1"/>
    </source>
</evidence>
<gene>
    <name evidence="9" type="ORF">HT99x_00486</name>
    <name evidence="10" type="ORF">HT99x_014910</name>
</gene>
<dbReference type="Proteomes" id="UP000051497">
    <property type="component" value="Unassembled WGS sequence"/>
</dbReference>
<name>A0A0Q9YMQ8_9GAMM</name>
<reference evidence="10" key="2">
    <citation type="journal article" date="2016" name="Genome Announc.">
        <title>Draft Genome Sequences of Two Novel Amoeba-Resistant Intranuclear Bacteria, 'Candidatus Berkiella cookevillensis' and 'Candidatus Berkiella aquae'.</title>
        <authorList>
            <person name="Mehari Y.T."/>
            <person name="Arivett B.A."/>
            <person name="Farone A.L."/>
            <person name="Gunderson J.H."/>
            <person name="Farone M.B."/>
        </authorList>
    </citation>
    <scope>NUCLEOTIDE SEQUENCE</scope>
    <source>
        <strain evidence="10">HT99</strain>
    </source>
</reference>
<keyword evidence="4" id="KW-0249">Electron transport</keyword>
<evidence type="ECO:0000256" key="6">
    <source>
        <dbReference type="PROSITE-ProRule" id="PRU00433"/>
    </source>
</evidence>
<accession>A0A0Q9YMQ8</accession>
<dbReference type="PANTHER" id="PTHR40942:SF4">
    <property type="entry name" value="CYTOCHROME C5"/>
    <property type="match status" value="1"/>
</dbReference>
<keyword evidence="2 6" id="KW-0349">Heme</keyword>
<dbReference type="SUPFAM" id="SSF46626">
    <property type="entry name" value="Cytochrome c"/>
    <property type="match status" value="1"/>
</dbReference>
<feature type="chain" id="PRO_5043129758" evidence="7">
    <location>
        <begin position="25"/>
        <end position="144"/>
    </location>
</feature>
<comment type="caution">
    <text evidence="9">The sequence shown here is derived from an EMBL/GenBank/DDBJ whole genome shotgun (WGS) entry which is preliminary data.</text>
</comment>
<evidence type="ECO:0000259" key="8">
    <source>
        <dbReference type="PROSITE" id="PS51007"/>
    </source>
</evidence>
<evidence type="ECO:0000256" key="3">
    <source>
        <dbReference type="ARBA" id="ARBA00022723"/>
    </source>
</evidence>
<dbReference type="InterPro" id="IPR002323">
    <property type="entry name" value="Cyt_CIE"/>
</dbReference>
<keyword evidence="1" id="KW-0813">Transport</keyword>
<reference evidence="9" key="1">
    <citation type="submission" date="2015-09" db="EMBL/GenBank/DDBJ databases">
        <title>Draft Genome Sequences of Two Novel Amoeba-resistant Intranuclear Bacteria, Candidatus Berkiella cookevillensis and Candidatus Berkiella aquae.</title>
        <authorList>
            <person name="Mehari Y.T."/>
            <person name="Arivett B.A."/>
            <person name="Farone A.L."/>
            <person name="Gunderson J.H."/>
            <person name="Farone M.B."/>
        </authorList>
    </citation>
    <scope>NUCLEOTIDE SEQUENCE [LARGE SCALE GENOMIC DNA]</scope>
    <source>
        <strain evidence="9">HT99</strain>
    </source>
</reference>
<feature type="signal peptide" evidence="7">
    <location>
        <begin position="1"/>
        <end position="24"/>
    </location>
</feature>
<keyword evidence="7" id="KW-0732">Signal</keyword>
<evidence type="ECO:0000256" key="5">
    <source>
        <dbReference type="ARBA" id="ARBA00023004"/>
    </source>
</evidence>
<organism evidence="9">
    <name type="scientific">Candidatus Berkiella aquae</name>
    <dbReference type="NCBI Taxonomy" id="295108"/>
    <lineage>
        <taxon>Bacteria</taxon>
        <taxon>Pseudomonadati</taxon>
        <taxon>Pseudomonadota</taxon>
        <taxon>Gammaproteobacteria</taxon>
        <taxon>Candidatus Berkiellales</taxon>
        <taxon>Candidatus Berkiellaceae</taxon>
        <taxon>Candidatus Berkiella</taxon>
    </lineage>
</organism>
<protein>
    <submittedName>
        <fullName evidence="10">C-type cytochrome</fullName>
    </submittedName>
    <submittedName>
        <fullName evidence="9">Cytochrome c5</fullName>
    </submittedName>
</protein>
<dbReference type="Pfam" id="PF13442">
    <property type="entry name" value="Cytochrome_CBB3"/>
    <property type="match status" value="1"/>
</dbReference>
<keyword evidence="11" id="KW-1185">Reference proteome</keyword>
<dbReference type="OrthoDB" id="9814708at2"/>
<dbReference type="STRING" id="295108.HT99x_00486"/>
<dbReference type="EMBL" id="LKAJ01000002">
    <property type="protein sequence ID" value="KRG22069.1"/>
    <property type="molecule type" value="Genomic_DNA"/>
</dbReference>
<feature type="domain" description="Cytochrome c" evidence="8">
    <location>
        <begin position="65"/>
        <end position="144"/>
    </location>
</feature>
<dbReference type="AlphaFoldDB" id="A0A0Q9YMQ8"/>
<dbReference type="GO" id="GO:0005506">
    <property type="term" value="F:iron ion binding"/>
    <property type="evidence" value="ECO:0007669"/>
    <property type="project" value="InterPro"/>
</dbReference>
<dbReference type="EMBL" id="LKAJ02000001">
    <property type="protein sequence ID" value="MCS5712728.1"/>
    <property type="molecule type" value="Genomic_DNA"/>
</dbReference>
<evidence type="ECO:0000256" key="4">
    <source>
        <dbReference type="ARBA" id="ARBA00022982"/>
    </source>
</evidence>
<keyword evidence="5 6" id="KW-0408">Iron</keyword>
<evidence type="ECO:0000313" key="11">
    <source>
        <dbReference type="Proteomes" id="UP000051497"/>
    </source>
</evidence>
<dbReference type="GO" id="GO:0020037">
    <property type="term" value="F:heme binding"/>
    <property type="evidence" value="ECO:0007669"/>
    <property type="project" value="InterPro"/>
</dbReference>
<dbReference type="PROSITE" id="PS51257">
    <property type="entry name" value="PROKAR_LIPOPROTEIN"/>
    <property type="match status" value="1"/>
</dbReference>
<dbReference type="PRINTS" id="PR00607">
    <property type="entry name" value="CYTCHROMECIE"/>
</dbReference>
<dbReference type="Gene3D" id="1.10.760.10">
    <property type="entry name" value="Cytochrome c-like domain"/>
    <property type="match status" value="1"/>
</dbReference>
<evidence type="ECO:0000256" key="7">
    <source>
        <dbReference type="SAM" id="SignalP"/>
    </source>
</evidence>
<dbReference type="InterPro" id="IPR036909">
    <property type="entry name" value="Cyt_c-like_dom_sf"/>
</dbReference>
<proteinExistence type="predicted"/>
<keyword evidence="3 6" id="KW-0479">Metal-binding</keyword>
<dbReference type="GO" id="GO:0009055">
    <property type="term" value="F:electron transfer activity"/>
    <property type="evidence" value="ECO:0007669"/>
    <property type="project" value="InterPro"/>
</dbReference>
<dbReference type="PATRIC" id="fig|1590043.3.peg.489"/>